<evidence type="ECO:0000256" key="5">
    <source>
        <dbReference type="SAM" id="Phobius"/>
    </source>
</evidence>
<feature type="transmembrane region" description="Helical" evidence="5">
    <location>
        <begin position="500"/>
        <end position="524"/>
    </location>
</feature>
<feature type="transmembrane region" description="Helical" evidence="5">
    <location>
        <begin position="160"/>
        <end position="180"/>
    </location>
</feature>
<keyword evidence="2 5" id="KW-0812">Transmembrane</keyword>
<evidence type="ECO:0000313" key="7">
    <source>
        <dbReference type="EMBL" id="QNI33526.1"/>
    </source>
</evidence>
<feature type="transmembrane region" description="Helical" evidence="5">
    <location>
        <begin position="416"/>
        <end position="438"/>
    </location>
</feature>
<accession>A0A7G8BLV6</accession>
<dbReference type="InterPro" id="IPR049453">
    <property type="entry name" value="Memb_transporter_dom"/>
</dbReference>
<feature type="transmembrane region" description="Helical" evidence="5">
    <location>
        <begin position="444"/>
        <end position="463"/>
    </location>
</feature>
<dbReference type="Pfam" id="PF13515">
    <property type="entry name" value="FUSC_2"/>
    <property type="match status" value="1"/>
</dbReference>
<reference evidence="7 8" key="1">
    <citation type="submission" date="2020-08" db="EMBL/GenBank/DDBJ databases">
        <title>Edaphobacter telluris sp. nov. and Acidobacterium dinghuensis sp. nov., two acidobacteria isolated from forest soil.</title>
        <authorList>
            <person name="Fu J."/>
            <person name="Qiu L."/>
        </authorList>
    </citation>
    <scope>NUCLEOTIDE SEQUENCE [LARGE SCALE GENOMIC DNA]</scope>
    <source>
        <strain evidence="7">4Y35</strain>
    </source>
</reference>
<keyword evidence="4 5" id="KW-0472">Membrane</keyword>
<feature type="transmembrane region" description="Helical" evidence="5">
    <location>
        <begin position="83"/>
        <end position="102"/>
    </location>
</feature>
<dbReference type="KEGG" id="adin:H7849_06150"/>
<protein>
    <submittedName>
        <fullName evidence="7">FUSC family protein</fullName>
    </submittedName>
</protein>
<dbReference type="GO" id="GO:0016020">
    <property type="term" value="C:membrane"/>
    <property type="evidence" value="ECO:0007669"/>
    <property type="project" value="UniProtKB-SubCell"/>
</dbReference>
<dbReference type="AlphaFoldDB" id="A0A7G8BLV6"/>
<comment type="subcellular location">
    <subcellularLocation>
        <location evidence="1">Membrane</location>
        <topology evidence="1">Multi-pass membrane protein</topology>
    </subcellularLocation>
</comment>
<evidence type="ECO:0000259" key="6">
    <source>
        <dbReference type="Pfam" id="PF13515"/>
    </source>
</evidence>
<evidence type="ECO:0000313" key="8">
    <source>
        <dbReference type="Proteomes" id="UP000515312"/>
    </source>
</evidence>
<keyword evidence="3 5" id="KW-1133">Transmembrane helix</keyword>
<evidence type="ECO:0000256" key="4">
    <source>
        <dbReference type="ARBA" id="ARBA00023136"/>
    </source>
</evidence>
<dbReference type="EMBL" id="CP060394">
    <property type="protein sequence ID" value="QNI33526.1"/>
    <property type="molecule type" value="Genomic_DNA"/>
</dbReference>
<dbReference type="Proteomes" id="UP000515312">
    <property type="component" value="Chromosome"/>
</dbReference>
<feature type="transmembrane region" description="Helical" evidence="5">
    <location>
        <begin position="40"/>
        <end position="63"/>
    </location>
</feature>
<name>A0A7G8BLV6_9BACT</name>
<organism evidence="7 8">
    <name type="scientific">Alloacidobacterium dinghuense</name>
    <dbReference type="NCBI Taxonomy" id="2763107"/>
    <lineage>
        <taxon>Bacteria</taxon>
        <taxon>Pseudomonadati</taxon>
        <taxon>Acidobacteriota</taxon>
        <taxon>Terriglobia</taxon>
        <taxon>Terriglobales</taxon>
        <taxon>Acidobacteriaceae</taxon>
        <taxon>Alloacidobacterium</taxon>
    </lineage>
</organism>
<proteinExistence type="predicted"/>
<feature type="domain" description="Integral membrane bound transporter" evidence="6">
    <location>
        <begin position="380"/>
        <end position="513"/>
    </location>
</feature>
<gene>
    <name evidence="7" type="ORF">H7849_06150</name>
</gene>
<evidence type="ECO:0000256" key="3">
    <source>
        <dbReference type="ARBA" id="ARBA00022989"/>
    </source>
</evidence>
<keyword evidence="8" id="KW-1185">Reference proteome</keyword>
<feature type="transmembrane region" description="Helical" evidence="5">
    <location>
        <begin position="109"/>
        <end position="131"/>
    </location>
</feature>
<dbReference type="RefSeq" id="WP_186745018.1">
    <property type="nucleotide sequence ID" value="NZ_CP060394.1"/>
</dbReference>
<evidence type="ECO:0000256" key="2">
    <source>
        <dbReference type="ARBA" id="ARBA00022692"/>
    </source>
</evidence>
<evidence type="ECO:0000256" key="1">
    <source>
        <dbReference type="ARBA" id="ARBA00004141"/>
    </source>
</evidence>
<sequence length="713" mass="78228">MATVTQTLPERPSPLIWLKDFLKEELAPYPGRGALVARMVIAATVVMVITMTFKIPFGAYGAIYAFTISRDSTEATVTAAKTAIIAFILSGSYILIGAIFFAGEPFPRMLWVIGTFFLLFFALSATTNYFAANRFAYLVAVTIPLWDRHVPAGTQVEDTLWAIFGVMIASLLTVAFELIFSHLKPWDDLVESIAERLRAVEVVLNTDGGAHPVDPAARKTITRYSMLGTSRLRRILQRSTYSAQYAERMSAIVALTGRLVDLTAVLAYLEISIPDDASRKRIRTLAAGVADIRTNLLNGKLPSPIAFESEEAAARSVPLLVEIQRTVSQISEIFSHSPSISPYARTEISTEKPWKLFVPDAFSNPDHIKFGLRGCFAASLCYITYNAIDWPGISTAITTCLLTALTTIGSSRQKQILRFAGAILGGVICGMGAQIFVLPSLDSIWEFTVLFAAVMTLAAWVATCSPRLSYGGSQTAVAFCLLNVQEFKFQTSLAIARDRVVGILFGLAVMWIVFDQIGGAPAVIEMKRTFISGVRSLAEFMREPRSSDRKVAIERAASMREAINKTIDKVRSLADAVLFEFGSSRQRDMALRTRIVQLQPQLRLIFVTRIALLKYRLGLPGFVLPEELHAAQLTFDEWLAQLLDGMADRLEGKGPHLDMSNQAAIDRLEKAVQTASAKEPVTEPGPALAAQTQTFLSLSRSIATTALSLDKEI</sequence>